<gene>
    <name evidence="3" type="ORF">SAMN05421504_1065</name>
</gene>
<dbReference type="InterPro" id="IPR000073">
    <property type="entry name" value="AB_hydrolase_1"/>
</dbReference>
<dbReference type="GO" id="GO:0016020">
    <property type="term" value="C:membrane"/>
    <property type="evidence" value="ECO:0007669"/>
    <property type="project" value="TreeGrafter"/>
</dbReference>
<keyword evidence="4" id="KW-1185">Reference proteome</keyword>
<dbReference type="AlphaFoldDB" id="A0A1H3L156"/>
<evidence type="ECO:0000313" key="4">
    <source>
        <dbReference type="Proteomes" id="UP000199515"/>
    </source>
</evidence>
<dbReference type="Pfam" id="PF12697">
    <property type="entry name" value="Abhydrolase_6"/>
    <property type="match status" value="1"/>
</dbReference>
<accession>A0A1H3L156</accession>
<dbReference type="InterPro" id="IPR029058">
    <property type="entry name" value="AB_hydrolase_fold"/>
</dbReference>
<sequence>MNTEVSANGVRLAVRVEGAENAPAIVFVHGWAQSSQAWQPQLTDESLRKYRLVAVDLRGHGASDVPADGYGDSQVWADELAAVLDFAAAPAIVVGWSYGGLVIADYLRAHGTARLSGIVLVGAITEIGRGRPGGSIGPAMAAALPAALSDDPDIAVPALVEFSRAQATKVVPGALGQALLGASLSTPPLVRKALFKRDVGSEDVLAAIDVPTLIVHGTDDRVVNFSAAEYAAGKIPGAVTRWLSDVGHLPFAEARPEFSGALRQFADDVTA</sequence>
<dbReference type="PRINTS" id="PR00412">
    <property type="entry name" value="EPOXHYDRLASE"/>
</dbReference>
<dbReference type="Proteomes" id="UP000199515">
    <property type="component" value="Unassembled WGS sequence"/>
</dbReference>
<reference evidence="3 4" key="1">
    <citation type="submission" date="2016-10" db="EMBL/GenBank/DDBJ databases">
        <authorList>
            <person name="de Groot N.N."/>
        </authorList>
    </citation>
    <scope>NUCLEOTIDE SEQUENCE [LARGE SCALE GENOMIC DNA]</scope>
    <source>
        <strain evidence="3 4">CPCC 202699</strain>
    </source>
</reference>
<evidence type="ECO:0000256" key="1">
    <source>
        <dbReference type="ARBA" id="ARBA00022801"/>
    </source>
</evidence>
<dbReference type="OrthoDB" id="9785847at2"/>
<evidence type="ECO:0000313" key="3">
    <source>
        <dbReference type="EMBL" id="SDY57698.1"/>
    </source>
</evidence>
<dbReference type="PRINTS" id="PR00111">
    <property type="entry name" value="ABHYDROLASE"/>
</dbReference>
<protein>
    <submittedName>
        <fullName evidence="3">Pimeloyl-ACP methyl ester carboxylesterase</fullName>
    </submittedName>
</protein>
<dbReference type="GO" id="GO:0016787">
    <property type="term" value="F:hydrolase activity"/>
    <property type="evidence" value="ECO:0007669"/>
    <property type="project" value="UniProtKB-KW"/>
</dbReference>
<dbReference type="InterPro" id="IPR050266">
    <property type="entry name" value="AB_hydrolase_sf"/>
</dbReference>
<dbReference type="Gene3D" id="3.40.50.1820">
    <property type="entry name" value="alpha/beta hydrolase"/>
    <property type="match status" value="1"/>
</dbReference>
<feature type="domain" description="AB hydrolase-1" evidence="2">
    <location>
        <begin position="25"/>
        <end position="256"/>
    </location>
</feature>
<dbReference type="InterPro" id="IPR000639">
    <property type="entry name" value="Epox_hydrolase-like"/>
</dbReference>
<keyword evidence="1" id="KW-0378">Hydrolase</keyword>
<dbReference type="EMBL" id="FNON01000006">
    <property type="protein sequence ID" value="SDY57698.1"/>
    <property type="molecule type" value="Genomic_DNA"/>
</dbReference>
<dbReference type="PANTHER" id="PTHR43798">
    <property type="entry name" value="MONOACYLGLYCEROL LIPASE"/>
    <property type="match status" value="1"/>
</dbReference>
<evidence type="ECO:0000259" key="2">
    <source>
        <dbReference type="Pfam" id="PF12697"/>
    </source>
</evidence>
<name>A0A1H3L156_9PSEU</name>
<dbReference type="SUPFAM" id="SSF53474">
    <property type="entry name" value="alpha/beta-Hydrolases"/>
    <property type="match status" value="1"/>
</dbReference>
<dbReference type="RefSeq" id="WP_091293300.1">
    <property type="nucleotide sequence ID" value="NZ_FNON01000006.1"/>
</dbReference>
<organism evidence="3 4">
    <name type="scientific">Amycolatopsis xylanica</name>
    <dbReference type="NCBI Taxonomy" id="589385"/>
    <lineage>
        <taxon>Bacteria</taxon>
        <taxon>Bacillati</taxon>
        <taxon>Actinomycetota</taxon>
        <taxon>Actinomycetes</taxon>
        <taxon>Pseudonocardiales</taxon>
        <taxon>Pseudonocardiaceae</taxon>
        <taxon>Amycolatopsis</taxon>
    </lineage>
</organism>
<proteinExistence type="predicted"/>
<dbReference type="STRING" id="589385.SAMN05421504_1065"/>
<dbReference type="PANTHER" id="PTHR43798:SF31">
    <property type="entry name" value="AB HYDROLASE SUPERFAMILY PROTEIN YCLE"/>
    <property type="match status" value="1"/>
</dbReference>